<dbReference type="Pfam" id="PF08970">
    <property type="entry name" value="Sda"/>
    <property type="match status" value="1"/>
</dbReference>
<dbReference type="SUPFAM" id="SSF100985">
    <property type="entry name" value="Sporulation inhibitor Sda"/>
    <property type="match status" value="1"/>
</dbReference>
<protein>
    <recommendedName>
        <fullName evidence="3">Sporulation histidine kinase inhibitor Sda</fullName>
    </recommendedName>
</protein>
<evidence type="ECO:0000313" key="2">
    <source>
        <dbReference type="Proteomes" id="UP000216133"/>
    </source>
</evidence>
<reference evidence="1 2" key="1">
    <citation type="submission" date="2017-07" db="EMBL/GenBank/DDBJ databases">
        <title>Isolation and whole genome analysis of endospore-forming bacteria from heroin.</title>
        <authorList>
            <person name="Kalinowski J."/>
            <person name="Ahrens B."/>
            <person name="Al-Dilaimi A."/>
            <person name="Winkler A."/>
            <person name="Wibberg D."/>
            <person name="Schleenbecker U."/>
            <person name="Ruckert C."/>
            <person name="Wolfel R."/>
            <person name="Grass G."/>
        </authorList>
    </citation>
    <scope>NUCLEOTIDE SEQUENCE [LARGE SCALE GENOMIC DNA]</scope>
    <source>
        <strain evidence="1 2">7523-2</strain>
    </source>
</reference>
<evidence type="ECO:0000313" key="1">
    <source>
        <dbReference type="EMBL" id="PAF24302.1"/>
    </source>
</evidence>
<organism evidence="1 2">
    <name type="scientific">Shouchella clausii</name>
    <name type="common">Alkalihalobacillus clausii</name>
    <dbReference type="NCBI Taxonomy" id="79880"/>
    <lineage>
        <taxon>Bacteria</taxon>
        <taxon>Bacillati</taxon>
        <taxon>Bacillota</taxon>
        <taxon>Bacilli</taxon>
        <taxon>Bacillales</taxon>
        <taxon>Bacillaceae</taxon>
        <taxon>Shouchella</taxon>
    </lineage>
</organism>
<comment type="caution">
    <text evidence="1">The sequence shown here is derived from an EMBL/GenBank/DDBJ whole genome shotgun (WGS) entry which is preliminary data.</text>
</comment>
<sequence length="49" mass="5684">MRSENVMLSDLQDDVLYEAWNKAVEQKLDATFIAILKQEIEKRGFVPSN</sequence>
<evidence type="ECO:0008006" key="3">
    <source>
        <dbReference type="Google" id="ProtNLM"/>
    </source>
</evidence>
<dbReference type="EMBL" id="NPBS01000113">
    <property type="protein sequence ID" value="PAF24302.1"/>
    <property type="molecule type" value="Genomic_DNA"/>
</dbReference>
<dbReference type="InterPro" id="IPR036916">
    <property type="entry name" value="Sda_sf"/>
</dbReference>
<accession>A0A268RVN0</accession>
<dbReference type="InterPro" id="IPR015064">
    <property type="entry name" value="Sda"/>
</dbReference>
<gene>
    <name evidence="1" type="ORF">CHH61_19390</name>
</gene>
<dbReference type="Gene3D" id="1.10.287.1100">
    <property type="entry name" value="Sporulation inhibitor A"/>
    <property type="match status" value="1"/>
</dbReference>
<dbReference type="AlphaFoldDB" id="A0A268RVN0"/>
<dbReference type="Proteomes" id="UP000216133">
    <property type="component" value="Unassembled WGS sequence"/>
</dbReference>
<proteinExistence type="predicted"/>
<name>A0A268RVN0_SHOCL</name>